<gene>
    <name evidence="2" type="ORF">DFR50_104160</name>
</gene>
<sequence length="357" mass="38774">MRKPESDEAPESDRIAGAPHPRHAQTLIGHGAAEAAMLSAYREERLAHAWLIGGPEGIGKATLAWRFARFLLANPDPNAPAVRDARDLWVDPKAPAARHLASLAHPDFSLARRVWQADKKKFFSEIRVDDVRAALQVFQMSAAFGGWRVCLVDCAEDLNRSSANALLKMIEEPPERALILIVSHRPGQVLPTIRSRCRKLKLEPLADSEIAEVVATLGPPYSDADGDAVAKAAERANGSVREALARLSPEHEGVGALIDATVADLPHPDPRAVAKLAEALGSRASSEALAAFHRTLYDWLAAWAAATVASPLRAFEIGSLWDRVRQAARETEAMNLDRRLHVLSVFAEIAAAARKRG</sequence>
<dbReference type="EMBL" id="QNRK01000004">
    <property type="protein sequence ID" value="RBP16882.1"/>
    <property type="molecule type" value="Genomic_DNA"/>
</dbReference>
<dbReference type="InterPro" id="IPR027417">
    <property type="entry name" value="P-loop_NTPase"/>
</dbReference>
<evidence type="ECO:0000313" key="3">
    <source>
        <dbReference type="Proteomes" id="UP000253529"/>
    </source>
</evidence>
<dbReference type="RefSeq" id="WP_113888115.1">
    <property type="nucleotide sequence ID" value="NZ_QNRK01000004.1"/>
</dbReference>
<dbReference type="GO" id="GO:0009360">
    <property type="term" value="C:DNA polymerase III complex"/>
    <property type="evidence" value="ECO:0007669"/>
    <property type="project" value="TreeGrafter"/>
</dbReference>
<keyword evidence="3" id="KW-1185">Reference proteome</keyword>
<dbReference type="Proteomes" id="UP000253529">
    <property type="component" value="Unassembled WGS sequence"/>
</dbReference>
<dbReference type="PANTHER" id="PTHR11669:SF8">
    <property type="entry name" value="DNA POLYMERASE III SUBUNIT DELTA"/>
    <property type="match status" value="1"/>
</dbReference>
<accession>A0A366FQF5</accession>
<organism evidence="2 3">
    <name type="scientific">Roseiarcus fermentans</name>
    <dbReference type="NCBI Taxonomy" id="1473586"/>
    <lineage>
        <taxon>Bacteria</taxon>
        <taxon>Pseudomonadati</taxon>
        <taxon>Pseudomonadota</taxon>
        <taxon>Alphaproteobacteria</taxon>
        <taxon>Hyphomicrobiales</taxon>
        <taxon>Roseiarcaceae</taxon>
        <taxon>Roseiarcus</taxon>
    </lineage>
</organism>
<dbReference type="SUPFAM" id="SSF52540">
    <property type="entry name" value="P-loop containing nucleoside triphosphate hydrolases"/>
    <property type="match status" value="1"/>
</dbReference>
<proteinExistence type="predicted"/>
<name>A0A366FQF5_9HYPH</name>
<protein>
    <submittedName>
        <fullName evidence="2">DNA polymerase III delta prime subunit</fullName>
    </submittedName>
</protein>
<dbReference type="NCBIfam" id="NF005677">
    <property type="entry name" value="PRK07471.1"/>
    <property type="match status" value="1"/>
</dbReference>
<evidence type="ECO:0000313" key="2">
    <source>
        <dbReference type="EMBL" id="RBP16882.1"/>
    </source>
</evidence>
<reference evidence="2 3" key="1">
    <citation type="submission" date="2018-06" db="EMBL/GenBank/DDBJ databases">
        <title>Genomic Encyclopedia of Type Strains, Phase IV (KMG-IV): sequencing the most valuable type-strain genomes for metagenomic binning, comparative biology and taxonomic classification.</title>
        <authorList>
            <person name="Goeker M."/>
        </authorList>
    </citation>
    <scope>NUCLEOTIDE SEQUENCE [LARGE SCALE GENOMIC DNA]</scope>
    <source>
        <strain evidence="2 3">DSM 24875</strain>
    </source>
</reference>
<feature type="compositionally biased region" description="Basic and acidic residues" evidence="1">
    <location>
        <begin position="1"/>
        <end position="14"/>
    </location>
</feature>
<dbReference type="Gene3D" id="3.40.50.300">
    <property type="entry name" value="P-loop containing nucleotide triphosphate hydrolases"/>
    <property type="match status" value="1"/>
</dbReference>
<dbReference type="GO" id="GO:0006261">
    <property type="term" value="P:DNA-templated DNA replication"/>
    <property type="evidence" value="ECO:0007669"/>
    <property type="project" value="TreeGrafter"/>
</dbReference>
<dbReference type="AlphaFoldDB" id="A0A366FQF5"/>
<dbReference type="OrthoDB" id="9811073at2"/>
<evidence type="ECO:0000256" key="1">
    <source>
        <dbReference type="SAM" id="MobiDB-lite"/>
    </source>
</evidence>
<dbReference type="InterPro" id="IPR050238">
    <property type="entry name" value="DNA_Rep/Repair_Clamp_Loader"/>
</dbReference>
<comment type="caution">
    <text evidence="2">The sequence shown here is derived from an EMBL/GenBank/DDBJ whole genome shotgun (WGS) entry which is preliminary data.</text>
</comment>
<feature type="region of interest" description="Disordered" evidence="1">
    <location>
        <begin position="1"/>
        <end position="20"/>
    </location>
</feature>
<dbReference type="PANTHER" id="PTHR11669">
    <property type="entry name" value="REPLICATION FACTOR C / DNA POLYMERASE III GAMMA-TAU SUBUNIT"/>
    <property type="match status" value="1"/>
</dbReference>
<dbReference type="Pfam" id="PF13177">
    <property type="entry name" value="DNA_pol3_delta2"/>
    <property type="match status" value="1"/>
</dbReference>